<accession>A0ABT2STZ7</accession>
<proteinExistence type="predicted"/>
<dbReference type="RefSeq" id="WP_147580140.1">
    <property type="nucleotide sequence ID" value="NZ_JAOQJR010000005.1"/>
</dbReference>
<reference evidence="1 2" key="1">
    <citation type="journal article" date="2021" name="ISME Commun">
        <title>Automated analysis of genomic sequences facilitates high-throughput and comprehensive description of bacteria.</title>
        <authorList>
            <person name="Hitch T.C.A."/>
        </authorList>
    </citation>
    <scope>NUCLEOTIDE SEQUENCE [LARGE SCALE GENOMIC DNA]</scope>
    <source>
        <strain evidence="1 2">H4_15</strain>
    </source>
</reference>
<keyword evidence="2" id="KW-1185">Reference proteome</keyword>
<protein>
    <submittedName>
        <fullName evidence="1">Uncharacterized protein</fullName>
    </submittedName>
</protein>
<dbReference type="Proteomes" id="UP001208364">
    <property type="component" value="Unassembled WGS sequence"/>
</dbReference>
<dbReference type="EMBL" id="JAOQJR010000005">
    <property type="protein sequence ID" value="MCU6738312.1"/>
    <property type="molecule type" value="Genomic_DNA"/>
</dbReference>
<evidence type="ECO:0000313" key="1">
    <source>
        <dbReference type="EMBL" id="MCU6738312.1"/>
    </source>
</evidence>
<sequence length="67" mass="7833">MNFFNQIESKIIDILNEQNIDRISMAGIIGTLRQENLNESTFLSFIESKSSLTIEDCTDQIWRMRGY</sequence>
<evidence type="ECO:0000313" key="2">
    <source>
        <dbReference type="Proteomes" id="UP001208364"/>
    </source>
</evidence>
<name>A0ABT2STZ7_9FIRM</name>
<organism evidence="1 2">
    <name type="scientific">[Clostridium] ammoniilyticum</name>
    <dbReference type="NCBI Taxonomy" id="2981784"/>
    <lineage>
        <taxon>Bacteria</taxon>
        <taxon>Bacillati</taxon>
        <taxon>Bacillota</taxon>
        <taxon>Erysipelotrichia</taxon>
        <taxon>Erysipelotrichales</taxon>
        <taxon>Coprobacillaceae</taxon>
        <taxon>Faecalibacillus</taxon>
    </lineage>
</organism>
<gene>
    <name evidence="1" type="ORF">OCV55_06415</name>
</gene>
<comment type="caution">
    <text evidence="1">The sequence shown here is derived from an EMBL/GenBank/DDBJ whole genome shotgun (WGS) entry which is preliminary data.</text>
</comment>